<dbReference type="Gene3D" id="2.60.40.420">
    <property type="entry name" value="Cupredoxins - blue copper proteins"/>
    <property type="match status" value="1"/>
</dbReference>
<gene>
    <name evidence="3" type="ORF">QCN29_09285</name>
</gene>
<dbReference type="InterPro" id="IPR008972">
    <property type="entry name" value="Cupredoxin"/>
</dbReference>
<dbReference type="CDD" id="cd13921">
    <property type="entry name" value="Amicyanin"/>
    <property type="match status" value="1"/>
</dbReference>
<comment type="caution">
    <text evidence="3">The sequence shown here is derived from an EMBL/GenBank/DDBJ whole genome shotgun (WGS) entry which is preliminary data.</text>
</comment>
<feature type="domain" description="EfeO-type cupredoxin-like" evidence="2">
    <location>
        <begin position="51"/>
        <end position="145"/>
    </location>
</feature>
<sequence>MPALRRSHRAGAAAIGCLFLVLLVTGCGDGGGGEESDPTAETTAATTAATSTPPATATATADAEEQITIRDFAFTPPTLTVSPGATVTVVNQDSASHTVTATDGESFDTGEIAGGRSATFTAPDTPGTYPFFCSIHPRMTGTLTVA</sequence>
<feature type="region of interest" description="Disordered" evidence="1">
    <location>
        <begin position="30"/>
        <end position="60"/>
    </location>
</feature>
<dbReference type="InterPro" id="IPR035668">
    <property type="entry name" value="Amicyanin"/>
</dbReference>
<reference evidence="3 4" key="1">
    <citation type="submission" date="2023-04" db="EMBL/GenBank/DDBJ databases">
        <title>Streptomyces chengmaiensis sp. nov. isolated from the stem of mangrove plant in Hainan.</title>
        <authorList>
            <person name="Huang X."/>
            <person name="Zhou S."/>
            <person name="Chu X."/>
            <person name="Xie Y."/>
            <person name="Lin Y."/>
        </authorList>
    </citation>
    <scope>NUCLEOTIDE SEQUENCE [LARGE SCALE GENOMIC DNA]</scope>
    <source>
        <strain evidence="3 4">HNM0663</strain>
    </source>
</reference>
<proteinExistence type="predicted"/>
<dbReference type="Proteomes" id="UP001223144">
    <property type="component" value="Unassembled WGS sequence"/>
</dbReference>
<protein>
    <submittedName>
        <fullName evidence="3">Cupredoxin family copper-binding protein</fullName>
    </submittedName>
</protein>
<dbReference type="Pfam" id="PF13473">
    <property type="entry name" value="Cupredoxin_1"/>
    <property type="match status" value="1"/>
</dbReference>
<dbReference type="PANTHER" id="PTHR36507">
    <property type="entry name" value="BLL1555 PROTEIN"/>
    <property type="match status" value="1"/>
</dbReference>
<dbReference type="InterPro" id="IPR052721">
    <property type="entry name" value="ET_Amicyanin"/>
</dbReference>
<dbReference type="PROSITE" id="PS51257">
    <property type="entry name" value="PROKAR_LIPOPROTEIN"/>
    <property type="match status" value="1"/>
</dbReference>
<accession>A0ABT6HJQ1</accession>
<dbReference type="InterPro" id="IPR028096">
    <property type="entry name" value="EfeO_Cupredoxin"/>
</dbReference>
<dbReference type="SUPFAM" id="SSF49503">
    <property type="entry name" value="Cupredoxins"/>
    <property type="match status" value="1"/>
</dbReference>
<organism evidence="3 4">
    <name type="scientific">Streptomyces chengmaiensis</name>
    <dbReference type="NCBI Taxonomy" id="3040919"/>
    <lineage>
        <taxon>Bacteria</taxon>
        <taxon>Bacillati</taxon>
        <taxon>Actinomycetota</taxon>
        <taxon>Actinomycetes</taxon>
        <taxon>Kitasatosporales</taxon>
        <taxon>Streptomycetaceae</taxon>
        <taxon>Streptomyces</taxon>
    </lineage>
</organism>
<dbReference type="EMBL" id="JARWBG010000007">
    <property type="protein sequence ID" value="MDH2388979.1"/>
    <property type="molecule type" value="Genomic_DNA"/>
</dbReference>
<evidence type="ECO:0000256" key="1">
    <source>
        <dbReference type="SAM" id="MobiDB-lite"/>
    </source>
</evidence>
<evidence type="ECO:0000259" key="2">
    <source>
        <dbReference type="Pfam" id="PF13473"/>
    </source>
</evidence>
<evidence type="ECO:0000313" key="3">
    <source>
        <dbReference type="EMBL" id="MDH2388979.1"/>
    </source>
</evidence>
<evidence type="ECO:0000313" key="4">
    <source>
        <dbReference type="Proteomes" id="UP001223144"/>
    </source>
</evidence>
<name>A0ABT6HJQ1_9ACTN</name>
<dbReference type="RefSeq" id="WP_279927254.1">
    <property type="nucleotide sequence ID" value="NZ_JARWBG010000007.1"/>
</dbReference>
<feature type="compositionally biased region" description="Low complexity" evidence="1">
    <location>
        <begin position="39"/>
        <end position="60"/>
    </location>
</feature>
<dbReference type="PANTHER" id="PTHR36507:SF1">
    <property type="entry name" value="BLL1555 PROTEIN"/>
    <property type="match status" value="1"/>
</dbReference>
<keyword evidence="4" id="KW-1185">Reference proteome</keyword>